<dbReference type="EMBL" id="UYRT01023421">
    <property type="protein sequence ID" value="VDK61372.1"/>
    <property type="molecule type" value="Genomic_DNA"/>
</dbReference>
<dbReference type="Proteomes" id="UP000271098">
    <property type="component" value="Unassembled WGS sequence"/>
</dbReference>
<gene>
    <name evidence="2" type="ORF">GPUH_LOCUS8232</name>
</gene>
<reference evidence="2 3" key="2">
    <citation type="submission" date="2018-11" db="EMBL/GenBank/DDBJ databases">
        <authorList>
            <consortium name="Pathogen Informatics"/>
        </authorList>
    </citation>
    <scope>NUCLEOTIDE SEQUENCE [LARGE SCALE GENOMIC DNA]</scope>
</reference>
<dbReference type="WBParaSite" id="GPUH_0000824001-mRNA-1">
    <property type="protein sequence ID" value="GPUH_0000824001-mRNA-1"/>
    <property type="gene ID" value="GPUH_0000824001"/>
</dbReference>
<reference evidence="4" key="1">
    <citation type="submission" date="2016-06" db="UniProtKB">
        <authorList>
            <consortium name="WormBaseParasite"/>
        </authorList>
    </citation>
    <scope>IDENTIFICATION</scope>
</reference>
<keyword evidence="1" id="KW-0732">Signal</keyword>
<evidence type="ECO:0000313" key="2">
    <source>
        <dbReference type="EMBL" id="VDK61372.1"/>
    </source>
</evidence>
<organism evidence="4">
    <name type="scientific">Gongylonema pulchrum</name>
    <dbReference type="NCBI Taxonomy" id="637853"/>
    <lineage>
        <taxon>Eukaryota</taxon>
        <taxon>Metazoa</taxon>
        <taxon>Ecdysozoa</taxon>
        <taxon>Nematoda</taxon>
        <taxon>Chromadorea</taxon>
        <taxon>Rhabditida</taxon>
        <taxon>Spirurina</taxon>
        <taxon>Spiruromorpha</taxon>
        <taxon>Spiruroidea</taxon>
        <taxon>Gongylonematidae</taxon>
        <taxon>Gongylonema</taxon>
    </lineage>
</organism>
<accession>A0A183DHP0</accession>
<evidence type="ECO:0000313" key="3">
    <source>
        <dbReference type="Proteomes" id="UP000271098"/>
    </source>
</evidence>
<name>A0A183DHP0_9BILA</name>
<evidence type="ECO:0000256" key="1">
    <source>
        <dbReference type="SAM" id="SignalP"/>
    </source>
</evidence>
<protein>
    <submittedName>
        <fullName evidence="4">Secreted protein</fullName>
    </submittedName>
</protein>
<keyword evidence="3" id="KW-1185">Reference proteome</keyword>
<evidence type="ECO:0000313" key="4">
    <source>
        <dbReference type="WBParaSite" id="GPUH_0000824001-mRNA-1"/>
    </source>
</evidence>
<feature type="signal peptide" evidence="1">
    <location>
        <begin position="1"/>
        <end position="25"/>
    </location>
</feature>
<feature type="chain" id="PRO_5043138737" evidence="1">
    <location>
        <begin position="26"/>
        <end position="68"/>
    </location>
</feature>
<dbReference type="OrthoDB" id="10515554at2759"/>
<dbReference type="AlphaFoldDB" id="A0A183DHP0"/>
<proteinExistence type="predicted"/>
<sequence length="68" mass="7622">MVAVRLKRKLECILLCTILARISRGAEYPWTFDNDLFGGKFYKSLVCSVLLSKLPGSGIAIVEQKTYP</sequence>